<keyword evidence="2" id="KW-1185">Reference proteome</keyword>
<dbReference type="Proteomes" id="UP000028631">
    <property type="component" value="Unassembled WGS sequence"/>
</dbReference>
<dbReference type="EMBL" id="JPQU01000047">
    <property type="protein sequence ID" value="KFE54197.1"/>
    <property type="molecule type" value="Genomic_DNA"/>
</dbReference>
<evidence type="ECO:0000313" key="2">
    <source>
        <dbReference type="Proteomes" id="UP000028631"/>
    </source>
</evidence>
<name>A0A085VFI4_PSESX</name>
<dbReference type="AlphaFoldDB" id="A0A085VFI4"/>
<protein>
    <submittedName>
        <fullName evidence="1">Uncharacterized protein</fullName>
    </submittedName>
</protein>
<organism evidence="1 2">
    <name type="scientific">Pseudomonas syringae</name>
    <dbReference type="NCBI Taxonomy" id="317"/>
    <lineage>
        <taxon>Bacteria</taxon>
        <taxon>Pseudomonadati</taxon>
        <taxon>Pseudomonadota</taxon>
        <taxon>Gammaproteobacteria</taxon>
        <taxon>Pseudomonadales</taxon>
        <taxon>Pseudomonadaceae</taxon>
        <taxon>Pseudomonas</taxon>
    </lineage>
</organism>
<sequence>MSYLMLLKESLFSRASDKTAASNLDASIQPAPIEAVKPVTAADADAGDAYLDAFADGVEWETLLVDLACFNDGPEYSAQARF</sequence>
<dbReference type="OrthoDB" id="7023731at2"/>
<dbReference type="PATRIC" id="fig|317.175.peg.3633"/>
<reference evidence="1 2" key="1">
    <citation type="submission" date="2014-07" db="EMBL/GenBank/DDBJ databases">
        <title>Draft Genome Sequences of Environmental Pseudomonas syringae strains.</title>
        <authorList>
            <person name="Baltrus D.A."/>
            <person name="Berge O."/>
            <person name="Morris C."/>
        </authorList>
    </citation>
    <scope>NUCLEOTIDE SEQUENCE [LARGE SCALE GENOMIC DNA]</scope>
    <source>
        <strain evidence="1 2">GAW0119</strain>
    </source>
</reference>
<comment type="caution">
    <text evidence="1">The sequence shown here is derived from an EMBL/GenBank/DDBJ whole genome shotgun (WGS) entry which is preliminary data.</text>
</comment>
<evidence type="ECO:0000313" key="1">
    <source>
        <dbReference type="EMBL" id="KFE54197.1"/>
    </source>
</evidence>
<dbReference type="RefSeq" id="WP_032629983.1">
    <property type="nucleotide sequence ID" value="NZ_JPQU01000047.1"/>
</dbReference>
<gene>
    <name evidence="1" type="ORF">IV01_17435</name>
</gene>
<proteinExistence type="predicted"/>
<accession>A0A085VFI4</accession>